<organism evidence="2 3">
    <name type="scientific">Popillia japonica</name>
    <name type="common">Japanese beetle</name>
    <dbReference type="NCBI Taxonomy" id="7064"/>
    <lineage>
        <taxon>Eukaryota</taxon>
        <taxon>Metazoa</taxon>
        <taxon>Ecdysozoa</taxon>
        <taxon>Arthropoda</taxon>
        <taxon>Hexapoda</taxon>
        <taxon>Insecta</taxon>
        <taxon>Pterygota</taxon>
        <taxon>Neoptera</taxon>
        <taxon>Endopterygota</taxon>
        <taxon>Coleoptera</taxon>
        <taxon>Polyphaga</taxon>
        <taxon>Scarabaeiformia</taxon>
        <taxon>Scarabaeidae</taxon>
        <taxon>Rutelinae</taxon>
        <taxon>Popillia</taxon>
    </lineage>
</organism>
<dbReference type="EMBL" id="JASPKY010000275">
    <property type="protein sequence ID" value="KAK9711702.1"/>
    <property type="molecule type" value="Genomic_DNA"/>
</dbReference>
<name>A0AAW1K1W5_POPJA</name>
<evidence type="ECO:0000256" key="1">
    <source>
        <dbReference type="SAM" id="MobiDB-lite"/>
    </source>
</evidence>
<dbReference type="Proteomes" id="UP001458880">
    <property type="component" value="Unassembled WGS sequence"/>
</dbReference>
<dbReference type="AlphaFoldDB" id="A0AAW1K1W5"/>
<accession>A0AAW1K1W5</accession>
<comment type="caution">
    <text evidence="2">The sequence shown here is derived from an EMBL/GenBank/DDBJ whole genome shotgun (WGS) entry which is preliminary data.</text>
</comment>
<keyword evidence="3" id="KW-1185">Reference proteome</keyword>
<sequence>MQWLILGWSDLKGVHMSSYQEESPRVVTDKKKLKKNAMVDLGLVRPERSAYEQLPRRITELKNAKAGLRGYRKVLVFPPTDIGDESWGSAKKYHPWKKKSQPGDSEAKNEIA</sequence>
<proteinExistence type="predicted"/>
<gene>
    <name evidence="2" type="ORF">QE152_g25314</name>
</gene>
<feature type="region of interest" description="Disordered" evidence="1">
    <location>
        <begin position="80"/>
        <end position="112"/>
    </location>
</feature>
<evidence type="ECO:0000313" key="2">
    <source>
        <dbReference type="EMBL" id="KAK9711702.1"/>
    </source>
</evidence>
<evidence type="ECO:0000313" key="3">
    <source>
        <dbReference type="Proteomes" id="UP001458880"/>
    </source>
</evidence>
<protein>
    <submittedName>
        <fullName evidence="2">Uncharacterized protein</fullName>
    </submittedName>
</protein>
<reference evidence="2 3" key="1">
    <citation type="journal article" date="2024" name="BMC Genomics">
        <title>De novo assembly and annotation of Popillia japonica's genome with initial clues to its potential as an invasive pest.</title>
        <authorList>
            <person name="Cucini C."/>
            <person name="Boschi S."/>
            <person name="Funari R."/>
            <person name="Cardaioli E."/>
            <person name="Iannotti N."/>
            <person name="Marturano G."/>
            <person name="Paoli F."/>
            <person name="Bruttini M."/>
            <person name="Carapelli A."/>
            <person name="Frati F."/>
            <person name="Nardi F."/>
        </authorList>
    </citation>
    <scope>NUCLEOTIDE SEQUENCE [LARGE SCALE GENOMIC DNA]</scope>
    <source>
        <strain evidence="2">DMR45628</strain>
    </source>
</reference>
<feature type="compositionally biased region" description="Basic residues" evidence="1">
    <location>
        <begin position="91"/>
        <end position="100"/>
    </location>
</feature>